<keyword evidence="3" id="KW-1133">Transmembrane helix</keyword>
<dbReference type="InterPro" id="IPR010652">
    <property type="entry name" value="DUF1232"/>
</dbReference>
<evidence type="ECO:0000256" key="3">
    <source>
        <dbReference type="ARBA" id="ARBA00022989"/>
    </source>
</evidence>
<evidence type="ECO:0000256" key="1">
    <source>
        <dbReference type="ARBA" id="ARBA00004127"/>
    </source>
</evidence>
<sequence>MKAPWGFARFLPLAREYLSRARLPGLLLAVARKSGRRGQRFSELKEDLRLLQNLCLAWWRGEYREIGSDALLAVVAALLYFVTPLDALPDWLIGVGFIDDLAVLAWVLRTWSAELDAFRAWREAQAPQALEAIERLPEEEGGAIDGPQR</sequence>
<dbReference type="RefSeq" id="WP_255839232.1">
    <property type="nucleotide sequence ID" value="NZ_CP073346.1"/>
</dbReference>
<feature type="domain" description="DUF1232" evidence="5">
    <location>
        <begin position="70"/>
        <end position="106"/>
    </location>
</feature>
<dbReference type="Proteomes" id="UP001059672">
    <property type="component" value="Chromosome"/>
</dbReference>
<keyword evidence="7" id="KW-1185">Reference proteome</keyword>
<gene>
    <name evidence="6" type="ORF">KDW96_04465</name>
</gene>
<name>A0ABY5H9R1_9PSED</name>
<organism evidence="6 7">
    <name type="scientific">Pseudomonas benzenivorans</name>
    <dbReference type="NCBI Taxonomy" id="556533"/>
    <lineage>
        <taxon>Bacteria</taxon>
        <taxon>Pseudomonadati</taxon>
        <taxon>Pseudomonadota</taxon>
        <taxon>Gammaproteobacteria</taxon>
        <taxon>Pseudomonadales</taxon>
        <taxon>Pseudomonadaceae</taxon>
        <taxon>Pseudomonas</taxon>
    </lineage>
</organism>
<protein>
    <submittedName>
        <fullName evidence="6">DUF1232 domain-containing protein</fullName>
    </submittedName>
</protein>
<comment type="subcellular location">
    <subcellularLocation>
        <location evidence="1">Endomembrane system</location>
        <topology evidence="1">Multi-pass membrane protein</topology>
    </subcellularLocation>
</comment>
<evidence type="ECO:0000313" key="6">
    <source>
        <dbReference type="EMBL" id="UTW08587.1"/>
    </source>
</evidence>
<keyword evidence="2" id="KW-0812">Transmembrane</keyword>
<evidence type="ECO:0000259" key="5">
    <source>
        <dbReference type="Pfam" id="PF06803"/>
    </source>
</evidence>
<dbReference type="EMBL" id="CP073346">
    <property type="protein sequence ID" value="UTW08587.1"/>
    <property type="molecule type" value="Genomic_DNA"/>
</dbReference>
<evidence type="ECO:0000256" key="2">
    <source>
        <dbReference type="ARBA" id="ARBA00022692"/>
    </source>
</evidence>
<evidence type="ECO:0000313" key="7">
    <source>
        <dbReference type="Proteomes" id="UP001059672"/>
    </source>
</evidence>
<dbReference type="Pfam" id="PF06803">
    <property type="entry name" value="DUF1232"/>
    <property type="match status" value="1"/>
</dbReference>
<accession>A0ABY5H9R1</accession>
<proteinExistence type="predicted"/>
<reference evidence="6" key="1">
    <citation type="submission" date="2021-04" db="EMBL/GenBank/DDBJ databases">
        <title>Oceanospirillales bacteria with DddD are important DMSP degraders in coastal seawater.</title>
        <authorList>
            <person name="Liu J."/>
        </authorList>
    </citation>
    <scope>NUCLEOTIDE SEQUENCE</scope>
    <source>
        <strain evidence="6">D13-4</strain>
    </source>
</reference>
<keyword evidence="4" id="KW-0472">Membrane</keyword>
<evidence type="ECO:0000256" key="4">
    <source>
        <dbReference type="ARBA" id="ARBA00023136"/>
    </source>
</evidence>